<accession>A0A3M9XKH6</accession>
<keyword evidence="8" id="KW-0800">Toxin</keyword>
<sequence>MILADTSVLIASVRDLTGARAQELLEFAGDREIVVARFTEMELLAGAKDEGDWRRLSDYLAKIRLIDPSVATWREAARIYFDLRRQGITIRSLVDCCIAQIAMDESTTLVHNDRDFDAIARIRPLNHVHFG</sequence>
<evidence type="ECO:0000256" key="4">
    <source>
        <dbReference type="ARBA" id="ARBA00022723"/>
    </source>
</evidence>
<comment type="cofactor">
    <cofactor evidence="1 8">
        <name>Mg(2+)</name>
        <dbReference type="ChEBI" id="CHEBI:18420"/>
    </cofactor>
</comment>
<evidence type="ECO:0000313" key="10">
    <source>
        <dbReference type="EMBL" id="RNJ48285.1"/>
    </source>
</evidence>
<keyword evidence="11" id="KW-1185">Reference proteome</keyword>
<dbReference type="GO" id="GO:0000287">
    <property type="term" value="F:magnesium ion binding"/>
    <property type="evidence" value="ECO:0007669"/>
    <property type="project" value="UniProtKB-UniRule"/>
</dbReference>
<dbReference type="RefSeq" id="WP_123174289.1">
    <property type="nucleotide sequence ID" value="NZ_QWDD01000001.1"/>
</dbReference>
<dbReference type="Pfam" id="PF01850">
    <property type="entry name" value="PIN"/>
    <property type="match status" value="1"/>
</dbReference>
<dbReference type="Proteomes" id="UP000268623">
    <property type="component" value="Unassembled WGS sequence"/>
</dbReference>
<feature type="binding site" evidence="8">
    <location>
        <position position="5"/>
    </location>
    <ligand>
        <name>Mg(2+)</name>
        <dbReference type="ChEBI" id="CHEBI:18420"/>
    </ligand>
</feature>
<evidence type="ECO:0000256" key="6">
    <source>
        <dbReference type="ARBA" id="ARBA00022842"/>
    </source>
</evidence>
<comment type="caution">
    <text evidence="10">The sequence shown here is derived from an EMBL/GenBank/DDBJ whole genome shotgun (WGS) entry which is preliminary data.</text>
</comment>
<dbReference type="EMBL" id="QWDD01000001">
    <property type="protein sequence ID" value="RNJ48285.1"/>
    <property type="molecule type" value="Genomic_DNA"/>
</dbReference>
<dbReference type="GO" id="GO:0004540">
    <property type="term" value="F:RNA nuclease activity"/>
    <property type="evidence" value="ECO:0007669"/>
    <property type="project" value="InterPro"/>
</dbReference>
<gene>
    <name evidence="8" type="primary">vapC</name>
    <name evidence="10" type="ORF">D1O30_00255</name>
</gene>
<dbReference type="InterPro" id="IPR022907">
    <property type="entry name" value="VapC_family"/>
</dbReference>
<keyword evidence="6 8" id="KW-0460">Magnesium</keyword>
<feature type="domain" description="PIN" evidence="9">
    <location>
        <begin position="2"/>
        <end position="121"/>
    </location>
</feature>
<evidence type="ECO:0000256" key="3">
    <source>
        <dbReference type="ARBA" id="ARBA00022722"/>
    </source>
</evidence>
<dbReference type="GO" id="GO:0090729">
    <property type="term" value="F:toxin activity"/>
    <property type="evidence" value="ECO:0007669"/>
    <property type="project" value="UniProtKB-KW"/>
</dbReference>
<dbReference type="GO" id="GO:0016787">
    <property type="term" value="F:hydrolase activity"/>
    <property type="evidence" value="ECO:0007669"/>
    <property type="project" value="UniProtKB-KW"/>
</dbReference>
<evidence type="ECO:0000313" key="11">
    <source>
        <dbReference type="Proteomes" id="UP000268623"/>
    </source>
</evidence>
<keyword evidence="3 8" id="KW-0540">Nuclease</keyword>
<keyword evidence="4 8" id="KW-0479">Metal-binding</keyword>
<evidence type="ECO:0000256" key="2">
    <source>
        <dbReference type="ARBA" id="ARBA00022649"/>
    </source>
</evidence>
<dbReference type="PANTHER" id="PTHR33653">
    <property type="entry name" value="RIBONUCLEASE VAPC2"/>
    <property type="match status" value="1"/>
</dbReference>
<dbReference type="Gene3D" id="3.40.50.1010">
    <property type="entry name" value="5'-nuclease"/>
    <property type="match status" value="1"/>
</dbReference>
<dbReference type="PANTHER" id="PTHR33653:SF1">
    <property type="entry name" value="RIBONUCLEASE VAPC2"/>
    <property type="match status" value="1"/>
</dbReference>
<proteinExistence type="inferred from homology"/>
<dbReference type="InterPro" id="IPR029060">
    <property type="entry name" value="PIN-like_dom_sf"/>
</dbReference>
<evidence type="ECO:0000256" key="8">
    <source>
        <dbReference type="HAMAP-Rule" id="MF_00265"/>
    </source>
</evidence>
<comment type="function">
    <text evidence="8">Toxic component of a toxin-antitoxin (TA) system. An RNase.</text>
</comment>
<name>A0A3M9XKH6_9HYPH</name>
<feature type="binding site" evidence="8">
    <location>
        <position position="95"/>
    </location>
    <ligand>
        <name>Mg(2+)</name>
        <dbReference type="ChEBI" id="CHEBI:18420"/>
    </ligand>
</feature>
<protein>
    <recommendedName>
        <fullName evidence="8">Ribonuclease VapC</fullName>
        <shortName evidence="8">RNase VapC</shortName>
        <ecNumber evidence="8">3.1.-.-</ecNumber>
    </recommendedName>
    <alternativeName>
        <fullName evidence="8">Toxin VapC</fullName>
    </alternativeName>
</protein>
<dbReference type="EC" id="3.1.-.-" evidence="8"/>
<dbReference type="InterPro" id="IPR050556">
    <property type="entry name" value="Type_II_TA_system_RNase"/>
</dbReference>
<dbReference type="HAMAP" id="MF_00265">
    <property type="entry name" value="VapC_Nob1"/>
    <property type="match status" value="1"/>
</dbReference>
<keyword evidence="2 8" id="KW-1277">Toxin-antitoxin system</keyword>
<dbReference type="AlphaFoldDB" id="A0A3M9XKH6"/>
<evidence type="ECO:0000256" key="1">
    <source>
        <dbReference type="ARBA" id="ARBA00001946"/>
    </source>
</evidence>
<keyword evidence="5 8" id="KW-0378">Hydrolase</keyword>
<evidence type="ECO:0000256" key="7">
    <source>
        <dbReference type="ARBA" id="ARBA00038093"/>
    </source>
</evidence>
<dbReference type="SUPFAM" id="SSF88723">
    <property type="entry name" value="PIN domain-like"/>
    <property type="match status" value="1"/>
</dbReference>
<reference evidence="10 11" key="1">
    <citation type="submission" date="2018-08" db="EMBL/GenBank/DDBJ databases">
        <title>Genome sequence of Methylocystis hirsuta CSC1, a methanotroph able to accumulate PHAs.</title>
        <authorList>
            <person name="Bordel S."/>
            <person name="Rodriguez E."/>
            <person name="Gancedo J."/>
            <person name="Munoz R."/>
        </authorList>
    </citation>
    <scope>NUCLEOTIDE SEQUENCE [LARGE SCALE GENOMIC DNA]</scope>
    <source>
        <strain evidence="10 11">CSC1</strain>
    </source>
</reference>
<evidence type="ECO:0000256" key="5">
    <source>
        <dbReference type="ARBA" id="ARBA00022801"/>
    </source>
</evidence>
<comment type="similarity">
    <text evidence="7 8">Belongs to the PINc/VapC protein family.</text>
</comment>
<organism evidence="10 11">
    <name type="scientific">Methylocystis hirsuta</name>
    <dbReference type="NCBI Taxonomy" id="369798"/>
    <lineage>
        <taxon>Bacteria</taxon>
        <taxon>Pseudomonadati</taxon>
        <taxon>Pseudomonadota</taxon>
        <taxon>Alphaproteobacteria</taxon>
        <taxon>Hyphomicrobiales</taxon>
        <taxon>Methylocystaceae</taxon>
        <taxon>Methylocystis</taxon>
    </lineage>
</organism>
<evidence type="ECO:0000259" key="9">
    <source>
        <dbReference type="Pfam" id="PF01850"/>
    </source>
</evidence>
<dbReference type="OrthoDB" id="9811788at2"/>
<dbReference type="InterPro" id="IPR002716">
    <property type="entry name" value="PIN_dom"/>
</dbReference>